<evidence type="ECO:0000313" key="2">
    <source>
        <dbReference type="EMBL" id="KAF5312424.1"/>
    </source>
</evidence>
<dbReference type="AlphaFoldDB" id="A0A8H5AWT2"/>
<reference evidence="2 3" key="1">
    <citation type="journal article" date="2020" name="ISME J.">
        <title>Uncovering the hidden diversity of litter-decomposition mechanisms in mushroom-forming fungi.</title>
        <authorList>
            <person name="Floudas D."/>
            <person name="Bentzer J."/>
            <person name="Ahren D."/>
            <person name="Johansson T."/>
            <person name="Persson P."/>
            <person name="Tunlid A."/>
        </authorList>
    </citation>
    <scope>NUCLEOTIDE SEQUENCE [LARGE SCALE GENOMIC DNA]</scope>
    <source>
        <strain evidence="2 3">CBS 101986</strain>
    </source>
</reference>
<dbReference type="EMBL" id="JAACJJ010000056">
    <property type="protein sequence ID" value="KAF5312424.1"/>
    <property type="molecule type" value="Genomic_DNA"/>
</dbReference>
<sequence>MSQPSYLPLFFIPHRTMFTTTLKYLNLFILPNPSFEIPPSEEDPIYHIHPRKSDKDSSFISPFPIPVSALSSASLRSRSRSRRHTQTYARISTHTRDSQKASQGVTRKPASRKAEERARRRNTICGGALDSPSYVAISYESLSASEKTSPPAPKRAMLRTDIGAGNALTSDDPHVDGSARSDTSVNADIDRRVKVQIQTPALRNSPSPARARGRLTNDIAALYSGDYNTQKAKDKGKEPACPSRTSKGERRVSAPPVFGAASSFRRVSEDRALNGQVESDTLNLNRNTHHVISPASAMYALPHSQQLIVLPPPTAVKTRIEFLSANSVVKSGSSTAMADIQDNLEHEQQQALMSQGHSPFGNVRSIVVPLPITVPVAQRSQNNSSPSKMHMFELDLSPIPESDSRTFSEPSGASETNEGDGNVNVNVNGKEGVKLTQGYGQSMLTLSGKSSGSSSSYGELLEGGSISGRSAGKTVLSVNHELASYHLGTVVTLRWGTDYYNCLSYYGAHSELVRGGGGGGRGGRGERGGERGEPEYNFHVPFSHEHQHAQPQYSTRNYGEFAELELQAVHAQSDDRYTEADDSLVIPGLTLTIPSPDFLDYGLDLEESRWNGNSPDRVQEVRVGRVLHDEHEHGRDLRKKQQRHERRRSTLVGLGRAALDKIALLKILKTQKIPRTQTLVEQERSCPTVIDEYVTQNYGQFGELQLEDLHAQDDQHPYDSLVIPELTLAIPTPEVYASERFHDGDVNRLQSSDGRVERVVYDENEQHDLRQKQEKRERQERCRDDQHADGDSLMIPELTLTIPTPEVDGSDQFHRTDLSLGRLQDSDRDGRVGRVVYDEHGFRAKENRWSTLAGFLGRTRGLGRTALDKVLLLMTLKTQNIPREQTLKQECSPNSAVVNDYEHQQPLGLFLGSGGASALESQWPRIPSPSERRYTLRTPWSRGTR</sequence>
<proteinExistence type="predicted"/>
<feature type="region of interest" description="Disordered" evidence="1">
    <location>
        <begin position="72"/>
        <end position="126"/>
    </location>
</feature>
<dbReference type="Proteomes" id="UP000567179">
    <property type="component" value="Unassembled WGS sequence"/>
</dbReference>
<organism evidence="2 3">
    <name type="scientific">Psilocybe cf. subviscida</name>
    <dbReference type="NCBI Taxonomy" id="2480587"/>
    <lineage>
        <taxon>Eukaryota</taxon>
        <taxon>Fungi</taxon>
        <taxon>Dikarya</taxon>
        <taxon>Basidiomycota</taxon>
        <taxon>Agaricomycotina</taxon>
        <taxon>Agaricomycetes</taxon>
        <taxon>Agaricomycetidae</taxon>
        <taxon>Agaricales</taxon>
        <taxon>Agaricineae</taxon>
        <taxon>Strophariaceae</taxon>
        <taxon>Psilocybe</taxon>
    </lineage>
</organism>
<protein>
    <submittedName>
        <fullName evidence="2">Uncharacterized protein</fullName>
    </submittedName>
</protein>
<feature type="region of interest" description="Disordered" evidence="1">
    <location>
        <begin position="226"/>
        <end position="253"/>
    </location>
</feature>
<feature type="region of interest" description="Disordered" evidence="1">
    <location>
        <begin position="766"/>
        <end position="790"/>
    </location>
</feature>
<dbReference type="OrthoDB" id="3070641at2759"/>
<name>A0A8H5AWT2_9AGAR</name>
<evidence type="ECO:0000313" key="3">
    <source>
        <dbReference type="Proteomes" id="UP000567179"/>
    </source>
</evidence>
<evidence type="ECO:0000256" key="1">
    <source>
        <dbReference type="SAM" id="MobiDB-lite"/>
    </source>
</evidence>
<keyword evidence="3" id="KW-1185">Reference proteome</keyword>
<feature type="region of interest" description="Disordered" evidence="1">
    <location>
        <begin position="398"/>
        <end position="428"/>
    </location>
</feature>
<feature type="compositionally biased region" description="Low complexity" evidence="1">
    <location>
        <begin position="419"/>
        <end position="428"/>
    </location>
</feature>
<gene>
    <name evidence="2" type="ORF">D9619_002454</name>
</gene>
<feature type="compositionally biased region" description="Polar residues" evidence="1">
    <location>
        <begin position="405"/>
        <end position="416"/>
    </location>
</feature>
<accession>A0A8H5AWT2</accession>
<feature type="region of interest" description="Disordered" evidence="1">
    <location>
        <begin position="514"/>
        <end position="533"/>
    </location>
</feature>
<feature type="compositionally biased region" description="Basic and acidic residues" evidence="1">
    <location>
        <begin position="523"/>
        <end position="533"/>
    </location>
</feature>
<comment type="caution">
    <text evidence="2">The sequence shown here is derived from an EMBL/GenBank/DDBJ whole genome shotgun (WGS) entry which is preliminary data.</text>
</comment>